<proteinExistence type="predicted"/>
<protein>
    <submittedName>
        <fullName evidence="1">Uncharacterized protein</fullName>
    </submittedName>
</protein>
<sequence length="116" mass="13549">MPMKLVHFTLFLFCFESCIFGPNWNGFRNLRSAIEKDRVYYDPKSGNFETNPYFRGHITKLGTVVIEPPNSINSNQRKKRICETTNSDLNKTFTLIEERTVVAVYESSGFICIEYY</sequence>
<accession>A0A5E8HAC4</accession>
<dbReference type="RefSeq" id="WP_015678573.1">
    <property type="nucleotide sequence ID" value="NZ_AOGX02000031.1"/>
</dbReference>
<name>A0A5E8HAC4_9LEPT</name>
<dbReference type="Proteomes" id="UP000013996">
    <property type="component" value="Unassembled WGS sequence"/>
</dbReference>
<organism evidence="1 2">
    <name type="scientific">Leptospira yanagawae serovar Saopaulo str. Sao Paulo = ATCC 700523</name>
    <dbReference type="NCBI Taxonomy" id="1249483"/>
    <lineage>
        <taxon>Bacteria</taxon>
        <taxon>Pseudomonadati</taxon>
        <taxon>Spirochaetota</taxon>
        <taxon>Spirochaetia</taxon>
        <taxon>Leptospirales</taxon>
        <taxon>Leptospiraceae</taxon>
        <taxon>Leptospira</taxon>
    </lineage>
</organism>
<reference evidence="1 2" key="1">
    <citation type="submission" date="2013-04" db="EMBL/GenBank/DDBJ databases">
        <authorList>
            <person name="Harkins D.M."/>
            <person name="Durkin A.S."/>
            <person name="Brinkac L.M."/>
            <person name="Haft D.H."/>
            <person name="Selengut J.D."/>
            <person name="Sanka R."/>
            <person name="DePew J."/>
            <person name="Purushe J."/>
            <person name="Hartskeerl R.A."/>
            <person name="Ahmed A."/>
            <person name="van der Linden H."/>
            <person name="Goris M.G.A."/>
            <person name="Vinetz J.M."/>
            <person name="Sutton G.G."/>
            <person name="Nierman W.C."/>
            <person name="Fouts D.E."/>
        </authorList>
    </citation>
    <scope>NUCLEOTIDE SEQUENCE [LARGE SCALE GENOMIC DNA]</scope>
    <source>
        <strain evidence="1 2">Sao Paulo</strain>
    </source>
</reference>
<dbReference type="EMBL" id="AOGX02000031">
    <property type="protein sequence ID" value="EOQ87753.1"/>
    <property type="molecule type" value="Genomic_DNA"/>
</dbReference>
<dbReference type="AlphaFoldDB" id="A0A5E8HAC4"/>
<comment type="caution">
    <text evidence="1">The sequence shown here is derived from an EMBL/GenBank/DDBJ whole genome shotgun (WGS) entry which is preliminary data.</text>
</comment>
<dbReference type="OrthoDB" id="337722at2"/>
<dbReference type="STRING" id="1249483.LEP1GSC202_2626"/>
<evidence type="ECO:0000313" key="2">
    <source>
        <dbReference type="Proteomes" id="UP000013996"/>
    </source>
</evidence>
<gene>
    <name evidence="1" type="ORF">LEP1GSC202_2626</name>
</gene>
<evidence type="ECO:0000313" key="1">
    <source>
        <dbReference type="EMBL" id="EOQ87753.1"/>
    </source>
</evidence>